<protein>
    <submittedName>
        <fullName evidence="2">PIG-L family deacetylase</fullName>
    </submittedName>
</protein>
<accession>A0ABW0Z5P5</accession>
<dbReference type="Pfam" id="PF02585">
    <property type="entry name" value="PIG-L"/>
    <property type="match status" value="1"/>
</dbReference>
<dbReference type="Gene3D" id="3.40.50.10320">
    <property type="entry name" value="LmbE-like"/>
    <property type="match status" value="1"/>
</dbReference>
<dbReference type="SUPFAM" id="SSF89372">
    <property type="entry name" value="Fucose-specific lectin"/>
    <property type="match status" value="2"/>
</dbReference>
<evidence type="ECO:0000256" key="1">
    <source>
        <dbReference type="ARBA" id="ARBA00022833"/>
    </source>
</evidence>
<dbReference type="InterPro" id="IPR006311">
    <property type="entry name" value="TAT_signal"/>
</dbReference>
<keyword evidence="1" id="KW-0862">Zinc</keyword>
<keyword evidence="3" id="KW-1185">Reference proteome</keyword>
<dbReference type="InterPro" id="IPR003737">
    <property type="entry name" value="GlcNAc_PI_deacetylase-related"/>
</dbReference>
<name>A0ABW0Z5P5_9ACTN</name>
<comment type="caution">
    <text evidence="2">The sequence shown here is derived from an EMBL/GenBank/DDBJ whole genome shotgun (WGS) entry which is preliminary data.</text>
</comment>
<dbReference type="PROSITE" id="PS51318">
    <property type="entry name" value="TAT"/>
    <property type="match status" value="1"/>
</dbReference>
<gene>
    <name evidence="2" type="ORF">ACFP1Z_25205</name>
</gene>
<reference evidence="3" key="1">
    <citation type="journal article" date="2019" name="Int. J. Syst. Evol. Microbiol.">
        <title>The Global Catalogue of Microorganisms (GCM) 10K type strain sequencing project: providing services to taxonomists for standard genome sequencing and annotation.</title>
        <authorList>
            <consortium name="The Broad Institute Genomics Platform"/>
            <consortium name="The Broad Institute Genome Sequencing Center for Infectious Disease"/>
            <person name="Wu L."/>
            <person name="Ma J."/>
        </authorList>
    </citation>
    <scope>NUCLEOTIDE SEQUENCE [LARGE SCALE GENOMIC DNA]</scope>
    <source>
        <strain evidence="3">CGMCC 4.7304</strain>
    </source>
</reference>
<sequence>MPGHISRRRALQIAGGGLAVGAGAAGTWQWLAPAPEATESGARRFVQARAKGSGNESFLHIMAHEDDNLFFMNPELEQSILSGAPSVTVCMTGGESNGNNSQDGPELPEKRPEFVRARTNGLRRATAQMATGDPESPWELEALSLIPGFQVELHTLTAAPQVQLIFMGLCEARTIQYAPPNCMRGLWLGAVPTLSTLLPTRSPLKKTYQYKHGDVIDTLTAVLERYQPSVVRTLDPNPSHLPYWERSPFNTAPGVLKGIASHDHQDHTASALYTQMALTRYWSKEHARPTAVETYLGYETTSLSLPWNLDTNAIDRKVDYLLTYGWADKADCGDAAGCGDLKVGKRPATGQRWSHHCRTRATGTARWIATLPDGRLTAFSLLNGAAQCWTETTAGSGQWTGPASVGGDLPKDQVLEGQIQVVRRPDGKLQLFAVRRTVPSTAGKYQQQEVVTALQTNPGSGGAPAFGPWDSLGSPESDAARSLEVGYPVAVVDEKGNFSVFVRNWDEKISFRTSSDGKNWSRWQQLASPNGRRIEDGLDAAVDAKGRMHLVAYSYAYGYTVTKDDKGKDKFEIQVSDKTVTHWMSPSAGETPRLMDPTGLPLVTGELTLVPLSDGGMRMVSRQADTARVMVCDRPADGSWKQTALTDAIGGFGRAAVSVEKDGTTVLAARDAKGRVRLSVGQGRPGTWLDGGINHRATPGVTQDAQGRTVVVVIGPDGKISSARHTGTGFTGWIGQDGTNQTNAMA</sequence>
<dbReference type="SUPFAM" id="SSF102588">
    <property type="entry name" value="LmbE-like"/>
    <property type="match status" value="1"/>
</dbReference>
<dbReference type="Gene3D" id="2.120.10.70">
    <property type="entry name" value="Fucose-specific lectin"/>
    <property type="match status" value="1"/>
</dbReference>
<proteinExistence type="predicted"/>
<dbReference type="RefSeq" id="WP_390319707.1">
    <property type="nucleotide sequence ID" value="NZ_JBHSPB010000017.1"/>
</dbReference>
<evidence type="ECO:0000313" key="2">
    <source>
        <dbReference type="EMBL" id="MFC5723467.1"/>
    </source>
</evidence>
<dbReference type="PANTHER" id="PTHR12993:SF26">
    <property type="entry name" value="1D-MYO-INOSITOL 2-ACETAMIDO-2-DEOXY-ALPHA-D-GLUCOPYRANOSIDE DEACETYLASE"/>
    <property type="match status" value="1"/>
</dbReference>
<dbReference type="InterPro" id="IPR024078">
    <property type="entry name" value="LmbE-like_dom_sf"/>
</dbReference>
<dbReference type="PANTHER" id="PTHR12993">
    <property type="entry name" value="N-ACETYLGLUCOSAMINYL-PHOSPHATIDYLINOSITOL DE-N-ACETYLASE-RELATED"/>
    <property type="match status" value="1"/>
</dbReference>
<dbReference type="Proteomes" id="UP001596083">
    <property type="component" value="Unassembled WGS sequence"/>
</dbReference>
<organism evidence="2 3">
    <name type="scientific">Streptomyces gamaensis</name>
    <dbReference type="NCBI Taxonomy" id="1763542"/>
    <lineage>
        <taxon>Bacteria</taxon>
        <taxon>Bacillati</taxon>
        <taxon>Actinomycetota</taxon>
        <taxon>Actinomycetes</taxon>
        <taxon>Kitasatosporales</taxon>
        <taxon>Streptomycetaceae</taxon>
        <taxon>Streptomyces</taxon>
    </lineage>
</organism>
<dbReference type="EMBL" id="JBHSPB010000017">
    <property type="protein sequence ID" value="MFC5723467.1"/>
    <property type="molecule type" value="Genomic_DNA"/>
</dbReference>
<evidence type="ECO:0000313" key="3">
    <source>
        <dbReference type="Proteomes" id="UP001596083"/>
    </source>
</evidence>